<dbReference type="InterPro" id="IPR013766">
    <property type="entry name" value="Thioredoxin_domain"/>
</dbReference>
<evidence type="ECO:0000256" key="2">
    <source>
        <dbReference type="ARBA" id="ARBA00011245"/>
    </source>
</evidence>
<evidence type="ECO:0000256" key="8">
    <source>
        <dbReference type="ARBA" id="ARBA00023284"/>
    </source>
</evidence>
<evidence type="ECO:0000256" key="6">
    <source>
        <dbReference type="ARBA" id="ARBA00023002"/>
    </source>
</evidence>
<accession>A0A3R9ZNH4</accession>
<name>A0A3R9ZNH4_9RICK</name>
<organism evidence="15 16">
    <name type="scientific">Candidatus Aquarickettsia rohweri</name>
    <dbReference type="NCBI Taxonomy" id="2602574"/>
    <lineage>
        <taxon>Bacteria</taxon>
        <taxon>Pseudomonadati</taxon>
        <taxon>Pseudomonadota</taxon>
        <taxon>Alphaproteobacteria</taxon>
        <taxon>Rickettsiales</taxon>
        <taxon>Candidatus Midichloriaceae</taxon>
        <taxon>Candidatus Aquarickettsia</taxon>
    </lineage>
</organism>
<dbReference type="PANTHER" id="PTHR42801:SF4">
    <property type="entry name" value="AHPC_TSA FAMILY PROTEIN"/>
    <property type="match status" value="1"/>
</dbReference>
<dbReference type="AlphaFoldDB" id="A0A3R9ZNH4"/>
<keyword evidence="5" id="KW-0049">Antioxidant</keyword>
<comment type="similarity">
    <text evidence="10">Belongs to the peroxiredoxin family. BCP/PrxQ subfamily.</text>
</comment>
<comment type="catalytic activity">
    <reaction evidence="12">
        <text>a hydroperoxide + [thioredoxin]-dithiol = an alcohol + [thioredoxin]-disulfide + H2O</text>
        <dbReference type="Rhea" id="RHEA:62620"/>
        <dbReference type="Rhea" id="RHEA-COMP:10698"/>
        <dbReference type="Rhea" id="RHEA-COMP:10700"/>
        <dbReference type="ChEBI" id="CHEBI:15377"/>
        <dbReference type="ChEBI" id="CHEBI:29950"/>
        <dbReference type="ChEBI" id="CHEBI:30879"/>
        <dbReference type="ChEBI" id="CHEBI:35924"/>
        <dbReference type="ChEBI" id="CHEBI:50058"/>
        <dbReference type="EC" id="1.11.1.24"/>
    </reaction>
</comment>
<keyword evidence="8" id="KW-0676">Redox-active center</keyword>
<dbReference type="EMBL" id="RXFM01000030">
    <property type="protein sequence ID" value="RST68094.1"/>
    <property type="molecule type" value="Genomic_DNA"/>
</dbReference>
<sequence length="165" mass="18804">MMVSINDPIPSFSLPSSSGKDISPKNLKGTSYILYFYPKDSTPGCTIEANNFTNSYDEFKKCNTLIFGVSKDSIKSHLNFINKQKIAFELISDIECNLCKKLDIWKEKSLFGKNYMGIERSTFLIDSSGIIRKIWRNVKISGHVDQVLLEAKNLFQLNKNESCRN</sequence>
<dbReference type="InterPro" id="IPR036249">
    <property type="entry name" value="Thioredoxin-like_sf"/>
</dbReference>
<dbReference type="PIRSF" id="PIRSF000239">
    <property type="entry name" value="AHPC"/>
    <property type="match status" value="1"/>
</dbReference>
<keyword evidence="6" id="KW-0560">Oxidoreductase</keyword>
<evidence type="ECO:0000313" key="15">
    <source>
        <dbReference type="EMBL" id="RST68094.1"/>
    </source>
</evidence>
<keyword evidence="16" id="KW-1185">Reference proteome</keyword>
<gene>
    <name evidence="15" type="ORF">EIC27_02900</name>
</gene>
<dbReference type="GO" id="GO:0034599">
    <property type="term" value="P:cellular response to oxidative stress"/>
    <property type="evidence" value="ECO:0007669"/>
    <property type="project" value="TreeGrafter"/>
</dbReference>
<evidence type="ECO:0000256" key="5">
    <source>
        <dbReference type="ARBA" id="ARBA00022862"/>
    </source>
</evidence>
<keyword evidence="4" id="KW-0575">Peroxidase</keyword>
<feature type="active site" description="Cysteine sulfenic acid (-SOH) intermediate; for peroxidase activity" evidence="13">
    <location>
        <position position="45"/>
    </location>
</feature>
<comment type="subunit">
    <text evidence="2">Monomer.</text>
</comment>
<dbReference type="GO" id="GO:0005737">
    <property type="term" value="C:cytoplasm"/>
    <property type="evidence" value="ECO:0007669"/>
    <property type="project" value="TreeGrafter"/>
</dbReference>
<dbReference type="CDD" id="cd03017">
    <property type="entry name" value="PRX_BCP"/>
    <property type="match status" value="1"/>
</dbReference>
<evidence type="ECO:0000256" key="13">
    <source>
        <dbReference type="PIRSR" id="PIRSR000239-1"/>
    </source>
</evidence>
<dbReference type="InterPro" id="IPR024706">
    <property type="entry name" value="Peroxiredoxin_AhpC-typ"/>
</dbReference>
<evidence type="ECO:0000313" key="16">
    <source>
        <dbReference type="Proteomes" id="UP000279470"/>
    </source>
</evidence>
<comment type="caution">
    <text evidence="15">The sequence shown here is derived from an EMBL/GenBank/DDBJ whole genome shotgun (WGS) entry which is preliminary data.</text>
</comment>
<evidence type="ECO:0000256" key="3">
    <source>
        <dbReference type="ARBA" id="ARBA00013017"/>
    </source>
</evidence>
<proteinExistence type="inferred from homology"/>
<dbReference type="PANTHER" id="PTHR42801">
    <property type="entry name" value="THIOREDOXIN-DEPENDENT PEROXIDE REDUCTASE"/>
    <property type="match status" value="1"/>
</dbReference>
<comment type="function">
    <text evidence="1">Thiol-specific peroxidase that catalyzes the reduction of hydrogen peroxide and organic hydroperoxides to water and alcohols, respectively. Plays a role in cell protection against oxidative stress by detoxifying peroxides and as sensor of hydrogen peroxide-mediated signaling events.</text>
</comment>
<evidence type="ECO:0000259" key="14">
    <source>
        <dbReference type="PROSITE" id="PS51352"/>
    </source>
</evidence>
<dbReference type="Pfam" id="PF00578">
    <property type="entry name" value="AhpC-TSA"/>
    <property type="match status" value="1"/>
</dbReference>
<evidence type="ECO:0000256" key="7">
    <source>
        <dbReference type="ARBA" id="ARBA00023157"/>
    </source>
</evidence>
<dbReference type="EC" id="1.11.1.24" evidence="3"/>
<dbReference type="GO" id="GO:0045454">
    <property type="term" value="P:cell redox homeostasis"/>
    <property type="evidence" value="ECO:0007669"/>
    <property type="project" value="TreeGrafter"/>
</dbReference>
<evidence type="ECO:0000256" key="9">
    <source>
        <dbReference type="ARBA" id="ARBA00032824"/>
    </source>
</evidence>
<evidence type="ECO:0000256" key="4">
    <source>
        <dbReference type="ARBA" id="ARBA00022559"/>
    </source>
</evidence>
<reference evidence="16" key="1">
    <citation type="submission" date="2018-11" db="EMBL/GenBank/DDBJ databases">
        <title>Phylogenetic, genomic, and biogeographic characterization of a novel and ubiquitous marine invertebrate-associated Rickettsiales parasite, Candidatus Marinoinvertebrata rohwerii, gen. nov., sp. nov.</title>
        <authorList>
            <person name="Klinges J.G."/>
            <person name="Rosales S.M."/>
            <person name="Mcminds R."/>
            <person name="Shaver E.C."/>
            <person name="Shantz A."/>
            <person name="Peters E.C."/>
            <person name="Burkepile D.E."/>
            <person name="Silliman B.R."/>
            <person name="Vega Thurber R.L."/>
        </authorList>
    </citation>
    <scope>NUCLEOTIDE SEQUENCE [LARGE SCALE GENOMIC DNA]</scope>
    <source>
        <strain evidence="16">a_cerv_44</strain>
    </source>
</reference>
<dbReference type="SUPFAM" id="SSF52833">
    <property type="entry name" value="Thioredoxin-like"/>
    <property type="match status" value="1"/>
</dbReference>
<dbReference type="PROSITE" id="PS51352">
    <property type="entry name" value="THIOREDOXIN_2"/>
    <property type="match status" value="1"/>
</dbReference>
<keyword evidence="7" id="KW-1015">Disulfide bond</keyword>
<evidence type="ECO:0000256" key="10">
    <source>
        <dbReference type="ARBA" id="ARBA00038489"/>
    </source>
</evidence>
<dbReference type="Proteomes" id="UP000279470">
    <property type="component" value="Unassembled WGS sequence"/>
</dbReference>
<evidence type="ECO:0000256" key="1">
    <source>
        <dbReference type="ARBA" id="ARBA00003330"/>
    </source>
</evidence>
<feature type="domain" description="Thioredoxin" evidence="14">
    <location>
        <begin position="3"/>
        <end position="156"/>
    </location>
</feature>
<dbReference type="OrthoDB" id="9812811at2"/>
<dbReference type="FunFam" id="3.40.30.10:FF:000007">
    <property type="entry name" value="Thioredoxin-dependent thiol peroxidase"/>
    <property type="match status" value="1"/>
</dbReference>
<evidence type="ECO:0000256" key="11">
    <source>
        <dbReference type="ARBA" id="ARBA00042639"/>
    </source>
</evidence>
<evidence type="ECO:0000256" key="12">
    <source>
        <dbReference type="ARBA" id="ARBA00049091"/>
    </source>
</evidence>
<dbReference type="InterPro" id="IPR000866">
    <property type="entry name" value="AhpC/TSA"/>
</dbReference>
<protein>
    <recommendedName>
        <fullName evidence="3">thioredoxin-dependent peroxiredoxin</fullName>
        <ecNumber evidence="3">1.11.1.24</ecNumber>
    </recommendedName>
    <alternativeName>
        <fullName evidence="9">Thioredoxin peroxidase</fullName>
    </alternativeName>
    <alternativeName>
        <fullName evidence="11">Thioredoxin-dependent peroxiredoxin Bcp</fullName>
    </alternativeName>
</protein>
<dbReference type="InterPro" id="IPR050924">
    <property type="entry name" value="Peroxiredoxin_BCP/PrxQ"/>
</dbReference>
<dbReference type="GO" id="GO:0008379">
    <property type="term" value="F:thioredoxin peroxidase activity"/>
    <property type="evidence" value="ECO:0007669"/>
    <property type="project" value="TreeGrafter"/>
</dbReference>
<dbReference type="Gene3D" id="3.40.30.10">
    <property type="entry name" value="Glutaredoxin"/>
    <property type="match status" value="1"/>
</dbReference>